<comment type="caution">
    <text evidence="1">The sequence shown here is derived from an EMBL/GenBank/DDBJ whole genome shotgun (WGS) entry which is preliminary data.</text>
</comment>
<dbReference type="Proteomes" id="UP000035009">
    <property type="component" value="Unassembled WGS sequence"/>
</dbReference>
<keyword evidence="2" id="KW-1185">Reference proteome</keyword>
<evidence type="ECO:0008006" key="3">
    <source>
        <dbReference type="Google" id="ProtNLM"/>
    </source>
</evidence>
<dbReference type="eggNOG" id="ENOG5031XQ4">
    <property type="taxonomic scope" value="Bacteria"/>
</dbReference>
<reference evidence="1 2" key="1">
    <citation type="submission" date="2013-02" db="EMBL/GenBank/DDBJ databases">
        <title>Whole genome shotgun sequence of Gordonia malaquae NBRC 108250.</title>
        <authorList>
            <person name="Yoshida I."/>
            <person name="Hosoyama A."/>
            <person name="Tsuchikane K."/>
            <person name="Ando Y."/>
            <person name="Baba S."/>
            <person name="Ohji S."/>
            <person name="Hamada M."/>
            <person name="Tamura T."/>
            <person name="Yamazoe A."/>
            <person name="Yamazaki S."/>
            <person name="Fujita N."/>
        </authorList>
    </citation>
    <scope>NUCLEOTIDE SEQUENCE [LARGE SCALE GENOMIC DNA]</scope>
    <source>
        <strain evidence="1 2">NBRC 108250</strain>
    </source>
</reference>
<dbReference type="OrthoDB" id="4554341at2"/>
<dbReference type="RefSeq" id="WP_008378557.1">
    <property type="nucleotide sequence ID" value="NZ_BAOP01000013.1"/>
</dbReference>
<dbReference type="EMBL" id="BAOP01000013">
    <property type="protein sequence ID" value="GAC79914.1"/>
    <property type="molecule type" value="Genomic_DNA"/>
</dbReference>
<proteinExistence type="predicted"/>
<accession>M3VF96</accession>
<gene>
    <name evidence="1" type="ORF">GM1_013_00490</name>
</gene>
<evidence type="ECO:0000313" key="2">
    <source>
        <dbReference type="Proteomes" id="UP000035009"/>
    </source>
</evidence>
<organism evidence="1 2">
    <name type="scientific">Gordonia malaquae NBRC 108250</name>
    <dbReference type="NCBI Taxonomy" id="1223542"/>
    <lineage>
        <taxon>Bacteria</taxon>
        <taxon>Bacillati</taxon>
        <taxon>Actinomycetota</taxon>
        <taxon>Actinomycetes</taxon>
        <taxon>Mycobacteriales</taxon>
        <taxon>Gordoniaceae</taxon>
        <taxon>Gordonia</taxon>
    </lineage>
</organism>
<dbReference type="AlphaFoldDB" id="M3VF96"/>
<dbReference type="STRING" id="410332.SAMN04488550_0828"/>
<protein>
    <recommendedName>
        <fullName evidence="3">Ferredoxin</fullName>
    </recommendedName>
</protein>
<evidence type="ECO:0000313" key="1">
    <source>
        <dbReference type="EMBL" id="GAC79914.1"/>
    </source>
</evidence>
<name>M3VF96_GORML</name>
<sequence length="85" mass="9332">MHEISCGTCTNRVLVEKFSPTHTSVQWLDDSENACPEFAERVARGEKTQNIPTCLALRDAIEKAVHDGKLGTADLRREPVPGLIG</sequence>